<dbReference type="Proteomes" id="UP000178912">
    <property type="component" value="Unassembled WGS sequence"/>
</dbReference>
<feature type="compositionally biased region" description="Polar residues" evidence="4">
    <location>
        <begin position="526"/>
        <end position="544"/>
    </location>
</feature>
<evidence type="ECO:0000256" key="3">
    <source>
        <dbReference type="SAM" id="Coils"/>
    </source>
</evidence>
<feature type="compositionally biased region" description="Low complexity" evidence="4">
    <location>
        <begin position="886"/>
        <end position="905"/>
    </location>
</feature>
<feature type="compositionally biased region" description="Polar residues" evidence="4">
    <location>
        <begin position="828"/>
        <end position="841"/>
    </location>
</feature>
<feature type="compositionally biased region" description="Polar residues" evidence="4">
    <location>
        <begin position="1471"/>
        <end position="1483"/>
    </location>
</feature>
<feature type="compositionally biased region" description="Low complexity" evidence="4">
    <location>
        <begin position="742"/>
        <end position="756"/>
    </location>
</feature>
<keyword evidence="7" id="KW-1185">Reference proteome</keyword>
<dbReference type="GO" id="GO:0005643">
    <property type="term" value="C:nuclear pore"/>
    <property type="evidence" value="ECO:0007669"/>
    <property type="project" value="UniProtKB-SubCell"/>
</dbReference>
<feature type="domain" description="RanBD1" evidence="5">
    <location>
        <begin position="1515"/>
        <end position="1631"/>
    </location>
</feature>
<feature type="coiled-coil region" evidence="3">
    <location>
        <begin position="979"/>
        <end position="1035"/>
    </location>
</feature>
<dbReference type="InterPro" id="IPR053074">
    <property type="entry name" value="NPC_Nucleoporin"/>
</dbReference>
<keyword evidence="2" id="KW-0813">Transport</keyword>
<evidence type="ECO:0000256" key="1">
    <source>
        <dbReference type="ARBA" id="ARBA00004567"/>
    </source>
</evidence>
<feature type="region of interest" description="Disordered" evidence="4">
    <location>
        <begin position="1471"/>
        <end position="1517"/>
    </location>
</feature>
<evidence type="ECO:0000259" key="5">
    <source>
        <dbReference type="PROSITE" id="PS50196"/>
    </source>
</evidence>
<feature type="compositionally biased region" description="Polar residues" evidence="4">
    <location>
        <begin position="1195"/>
        <end position="1204"/>
    </location>
</feature>
<feature type="region of interest" description="Disordered" evidence="4">
    <location>
        <begin position="1120"/>
        <end position="1174"/>
    </location>
</feature>
<feature type="region of interest" description="Disordered" evidence="4">
    <location>
        <begin position="1186"/>
        <end position="1438"/>
    </location>
</feature>
<dbReference type="SUPFAM" id="SSF50729">
    <property type="entry name" value="PH domain-like"/>
    <property type="match status" value="1"/>
</dbReference>
<dbReference type="PANTHER" id="PTHR38697">
    <property type="entry name" value="NUCLEAR PORE COMPLEX PROTEIN SIMILAR TO S. CEREVISIAE NUP2 (EUROFUNG)"/>
    <property type="match status" value="1"/>
</dbReference>
<keyword evidence="2" id="KW-0906">Nuclear pore complex</keyword>
<evidence type="ECO:0000256" key="4">
    <source>
        <dbReference type="SAM" id="MobiDB-lite"/>
    </source>
</evidence>
<keyword evidence="2" id="KW-0509">mRNA transport</keyword>
<feature type="compositionally biased region" description="Polar residues" evidence="4">
    <location>
        <begin position="704"/>
        <end position="719"/>
    </location>
</feature>
<feature type="compositionally biased region" description="Acidic residues" evidence="4">
    <location>
        <begin position="1132"/>
        <end position="1149"/>
    </location>
</feature>
<keyword evidence="2" id="KW-0811">Translocation</keyword>
<dbReference type="Pfam" id="PF00638">
    <property type="entry name" value="Ran_BP1"/>
    <property type="match status" value="1"/>
</dbReference>
<feature type="compositionally biased region" description="Polar residues" evidence="4">
    <location>
        <begin position="1347"/>
        <end position="1363"/>
    </location>
</feature>
<feature type="compositionally biased region" description="Acidic residues" evidence="4">
    <location>
        <begin position="1493"/>
        <end position="1503"/>
    </location>
</feature>
<feature type="compositionally biased region" description="Polar residues" evidence="4">
    <location>
        <begin position="73"/>
        <end position="83"/>
    </location>
</feature>
<feature type="compositionally biased region" description="Polar residues" evidence="4">
    <location>
        <begin position="950"/>
        <end position="961"/>
    </location>
</feature>
<comment type="subcellular location">
    <subcellularLocation>
        <location evidence="1">Nucleus</location>
        <location evidence="1">Nuclear pore complex</location>
    </subcellularLocation>
</comment>
<feature type="compositionally biased region" description="Polar residues" evidence="4">
    <location>
        <begin position="485"/>
        <end position="496"/>
    </location>
</feature>
<feature type="compositionally biased region" description="Basic and acidic residues" evidence="4">
    <location>
        <begin position="1122"/>
        <end position="1131"/>
    </location>
</feature>
<keyword evidence="2" id="KW-0539">Nucleus</keyword>
<dbReference type="InterPro" id="IPR000156">
    <property type="entry name" value="Ran_bind_dom"/>
</dbReference>
<accession>A0A1E1KKH3</accession>
<evidence type="ECO:0000313" key="7">
    <source>
        <dbReference type="Proteomes" id="UP000178912"/>
    </source>
</evidence>
<dbReference type="InterPro" id="IPR025574">
    <property type="entry name" value="Nucleoporin_FG_rpt"/>
</dbReference>
<sequence>MERANAAQMAARSIKAKPKGRMGGRMGPRPDASTPQFAQPSQNGGGLFGGSIQSSGSFDFAAPGGMNLAAPSFGSNATSSPDVSDNEGRFAGDNRAMKRQFGGPSTMQQAQQLGPFGQTPTNPFGASTEQPGGSIFPFGNSAGAPFSNPNPGTMPASNPFSFGSQPQAANPSISFGSGVAETKPASSPFQFGQQAAQPPAISSSSFNFNIPAPQTQQAAPSIQSSTAAFNFGSTAPQSINNPFVFGSNTTQDKSAATPFLFGQSSAAPSGSAVNFGSTTATAPPSSNIFGTSTVQPAQTGNAFGLPTAQPTTNNLFGDLNAAAPPTNNLFGSQKQVPAPTGNFFGGPTNTPSAPTEPAPAPSPFGIQKQSSARSSNSLFAGPVNASSSSNKLFNGTANVSSASDEPPPIPSLFEMRDSPASDNTMSKAAPTNGPFNTHPTASIPHSIFGKMSSTGMKDLFGNVNKPASEPANHEKSDNGIGSGANGNDRSTATAEISSPFKMAPTSSMFGHSSSSNNMSTSATGTEANTPSTSNPSVPQQTSKVASPKKSTDTPMTASQPPEMFSGLMKSAMSQSNIFRSESPVHDDPNLDLVALPPIPAGHVALNSGPDPFYITDEHIAKVLPDSLKNDPQSRVNWITKYKIESLNRAMSDMFNTLPANHSPKVMMLRYMKRRVQLVEENNAFQARFLQSNANDGQLAIEAPPNQSRNIGSATLSQTPNKRKMVEDEGQTTENPSKRTKEQPSQAQAPAATASTPFKPQVNGIGHPGTSRPSQETNISRSSAPYDNRSSSSNVATPSPIKNKRKAESQITKDSEESNPLRQIKTPRLNGTTIGSNTSNLFKNILDSPSPSKSSSPKKLLSPVKKPVSIPESEIDTPRVNPFGTLPLPASSSKPSFSMSPSAPASTGLTPKPPSASNLFNAKPSPAPSNTFTPKPTGTLAPVSKPAAVPNNGSAPPTTSSFKPPVFTSGPVDFLAQFGKKASEDRKDNEEKLLQKAIDEDYDSEDDLEEFKQKYREKRKAEVKALEDLAKNTSNAFVFNKVDGASTAATPGASKKIAASTEMAPKSLFSQSTTQGSGNSVFSSLNVSRTSTPGPSGSNSASVLDGASTKPVSFAGNIFAHLSDADSGKGNDADDDDESAEEESDGDEENRDPNYQPGNDNASGPGTPASETGAGIASVKKSNFFSNYGVKAPSPLGSTVSSTPSGGLFGRVGSKETSAANGHGGTTTPRGLFGRVGSKEPPAAHEQLGSTTPSGGLFGRVESKETTLDQDQGGTSTPGRNLFDRITKDSNGNPVRHISTEEKENTQPNTANIFKTVDSPIEKPFNKTTGLPADKTWKPDSPIRFGTSGESSNSAPTVSITEATPTKADSPASIFGRFTSTPTSSLFGNNSSAPTVNITAATPTKAGNPSNLFGGPTSTPSSSLFGNKDSNPASSSTPFSNLFGNSSSAKGPSPASVGFGFGAPSVTSSLFPSAGGSKNTSRATSPGGATDADSGVDGDPDDEVHEQINLTAGGPGEEDEEVLHEVRAKARIYSTTPDEDGNSWITKGLGPLRVLQNKDTKAVRILLRADPLGTIVLNKALLSGVSYEAAAKTVKLMASADDGKGLETWLLQIKTEEAAKELADILEKNKSS</sequence>
<feature type="compositionally biased region" description="Polar residues" evidence="4">
    <location>
        <begin position="103"/>
        <end position="131"/>
    </location>
</feature>
<feature type="compositionally biased region" description="Polar residues" evidence="4">
    <location>
        <begin position="147"/>
        <end position="175"/>
    </location>
</feature>
<feature type="compositionally biased region" description="Polar residues" evidence="4">
    <location>
        <begin position="1268"/>
        <end position="1278"/>
    </location>
</feature>
<name>A0A1E1KKH3_9HELO</name>
<keyword evidence="3" id="KW-0175">Coiled coil</keyword>
<feature type="compositionally biased region" description="Polar residues" evidence="4">
    <location>
        <begin position="1067"/>
        <end position="1101"/>
    </location>
</feature>
<evidence type="ECO:0000256" key="2">
    <source>
        <dbReference type="ARBA" id="ARBA00023132"/>
    </source>
</evidence>
<dbReference type="SMART" id="SM00160">
    <property type="entry name" value="RanBD"/>
    <property type="match status" value="1"/>
</dbReference>
<feature type="compositionally biased region" description="Polar residues" evidence="4">
    <location>
        <begin position="770"/>
        <end position="796"/>
    </location>
</feature>
<feature type="compositionally biased region" description="Low complexity" evidence="4">
    <location>
        <begin position="847"/>
        <end position="868"/>
    </location>
</feature>
<feature type="region of interest" description="Disordered" evidence="4">
    <location>
        <begin position="1067"/>
        <end position="1106"/>
    </location>
</feature>
<feature type="region of interest" description="Disordered" evidence="4">
    <location>
        <begin position="1"/>
        <end position="223"/>
    </location>
</feature>
<feature type="region of interest" description="Disordered" evidence="4">
    <location>
        <begin position="699"/>
        <end position="965"/>
    </location>
</feature>
<feature type="compositionally biased region" description="Polar residues" evidence="4">
    <location>
        <begin position="33"/>
        <end position="42"/>
    </location>
</feature>
<protein>
    <recommendedName>
        <fullName evidence="5">RanBD1 domain-containing protein</fullName>
    </recommendedName>
</protein>
<evidence type="ECO:0000313" key="6">
    <source>
        <dbReference type="EMBL" id="CZS98529.1"/>
    </source>
</evidence>
<dbReference type="PANTHER" id="PTHR38697:SF1">
    <property type="entry name" value="NUCLEAR PORE COMPLEX PROTEIN SIMILAR TO S. CEREVISIAE NUP2 (EUROFUNG)"/>
    <property type="match status" value="1"/>
</dbReference>
<keyword evidence="2" id="KW-0653">Protein transport</keyword>
<organism evidence="6 7">
    <name type="scientific">Rhynchosporium agropyri</name>
    <dbReference type="NCBI Taxonomy" id="914238"/>
    <lineage>
        <taxon>Eukaryota</taxon>
        <taxon>Fungi</taxon>
        <taxon>Dikarya</taxon>
        <taxon>Ascomycota</taxon>
        <taxon>Pezizomycotina</taxon>
        <taxon>Leotiomycetes</taxon>
        <taxon>Helotiales</taxon>
        <taxon>Ploettnerulaceae</taxon>
        <taxon>Rhynchosporium</taxon>
    </lineage>
</organism>
<proteinExistence type="predicted"/>
<dbReference type="EMBL" id="FJUX01000037">
    <property type="protein sequence ID" value="CZS98529.1"/>
    <property type="molecule type" value="Genomic_DNA"/>
</dbReference>
<gene>
    <name evidence="6" type="ORF">RAG0_07226</name>
</gene>
<feature type="compositionally biased region" description="Polar residues" evidence="4">
    <location>
        <begin position="284"/>
        <end position="301"/>
    </location>
</feature>
<feature type="compositionally biased region" description="Polar residues" evidence="4">
    <location>
        <begin position="367"/>
        <end position="403"/>
    </location>
</feature>
<feature type="compositionally biased region" description="Low complexity" evidence="4">
    <location>
        <begin position="185"/>
        <end position="205"/>
    </location>
</feature>
<reference evidence="7" key="1">
    <citation type="submission" date="2016-03" db="EMBL/GenBank/DDBJ databases">
        <authorList>
            <person name="Guldener U."/>
        </authorList>
    </citation>
    <scope>NUCLEOTIDE SEQUENCE [LARGE SCALE GENOMIC DNA]</scope>
    <source>
        <strain evidence="7">04CH-RAC-A.6.1</strain>
    </source>
</reference>
<feature type="region of interest" description="Disordered" evidence="4">
    <location>
        <begin position="284"/>
        <end position="561"/>
    </location>
</feature>
<dbReference type="Pfam" id="PF13634">
    <property type="entry name" value="Nucleoporin_FG"/>
    <property type="match status" value="5"/>
</dbReference>
<feature type="compositionally biased region" description="Polar residues" evidence="4">
    <location>
        <begin position="1377"/>
        <end position="1438"/>
    </location>
</feature>
<feature type="compositionally biased region" description="Basic and acidic residues" evidence="4">
    <location>
        <begin position="86"/>
        <end position="96"/>
    </location>
</feature>
<dbReference type="InterPro" id="IPR011993">
    <property type="entry name" value="PH-like_dom_sf"/>
</dbReference>
<feature type="compositionally biased region" description="Basic and acidic residues" evidence="4">
    <location>
        <begin position="805"/>
        <end position="815"/>
    </location>
</feature>
<feature type="compositionally biased region" description="Polar residues" evidence="4">
    <location>
        <begin position="325"/>
        <end position="335"/>
    </location>
</feature>
<dbReference type="OrthoDB" id="185618at2759"/>
<dbReference type="Gene3D" id="2.30.29.30">
    <property type="entry name" value="Pleckstrin-homology domain (PH domain)/Phosphotyrosine-binding domain (PTB)"/>
    <property type="match status" value="1"/>
</dbReference>
<feature type="compositionally biased region" description="Low complexity" evidence="4">
    <location>
        <begin position="505"/>
        <end position="525"/>
    </location>
</feature>
<feature type="compositionally biased region" description="Polar residues" evidence="4">
    <location>
        <begin position="206"/>
        <end position="223"/>
    </location>
</feature>
<dbReference type="CDD" id="cd13170">
    <property type="entry name" value="RanBD_NUP50"/>
    <property type="match status" value="1"/>
</dbReference>
<dbReference type="PROSITE" id="PS50196">
    <property type="entry name" value="RANBD1"/>
    <property type="match status" value="1"/>
</dbReference>